<accession>A0ABS7FZ94</accession>
<evidence type="ECO:0000259" key="2">
    <source>
        <dbReference type="Pfam" id="PF04149"/>
    </source>
</evidence>
<feature type="region of interest" description="Disordered" evidence="1">
    <location>
        <begin position="1"/>
        <end position="20"/>
    </location>
</feature>
<evidence type="ECO:0000256" key="1">
    <source>
        <dbReference type="SAM" id="MobiDB-lite"/>
    </source>
</evidence>
<dbReference type="EMBL" id="JAIBOA010000018">
    <property type="protein sequence ID" value="MBW8485774.1"/>
    <property type="molecule type" value="Genomic_DNA"/>
</dbReference>
<gene>
    <name evidence="3" type="ORF">K1Y72_25565</name>
</gene>
<dbReference type="Proteomes" id="UP000774570">
    <property type="component" value="Unassembled WGS sequence"/>
</dbReference>
<dbReference type="Pfam" id="PF04149">
    <property type="entry name" value="DUF397"/>
    <property type="match status" value="1"/>
</dbReference>
<feature type="domain" description="DUF397" evidence="2">
    <location>
        <begin position="6"/>
        <end position="59"/>
    </location>
</feature>
<organism evidence="3 4">
    <name type="scientific">Actinomadura parmotrematis</name>
    <dbReference type="NCBI Taxonomy" id="2864039"/>
    <lineage>
        <taxon>Bacteria</taxon>
        <taxon>Bacillati</taxon>
        <taxon>Actinomycetota</taxon>
        <taxon>Actinomycetes</taxon>
        <taxon>Streptosporangiales</taxon>
        <taxon>Thermomonosporaceae</taxon>
        <taxon>Actinomadura</taxon>
    </lineage>
</organism>
<proteinExistence type="predicted"/>
<sequence>MSDAPRWRKSSKSNTTGTGDCVELARLPLGIGVRDSKAPSAGHLVLTPTALVALAEHLKNT</sequence>
<evidence type="ECO:0000313" key="3">
    <source>
        <dbReference type="EMBL" id="MBW8485774.1"/>
    </source>
</evidence>
<keyword evidence="4" id="KW-1185">Reference proteome</keyword>
<evidence type="ECO:0000313" key="4">
    <source>
        <dbReference type="Proteomes" id="UP000774570"/>
    </source>
</evidence>
<comment type="caution">
    <text evidence="3">The sequence shown here is derived from an EMBL/GenBank/DDBJ whole genome shotgun (WGS) entry which is preliminary data.</text>
</comment>
<name>A0ABS7FZ94_9ACTN</name>
<dbReference type="RefSeq" id="WP_220169011.1">
    <property type="nucleotide sequence ID" value="NZ_JAIBOA010000018.1"/>
</dbReference>
<dbReference type="InterPro" id="IPR007278">
    <property type="entry name" value="DUF397"/>
</dbReference>
<reference evidence="3 4" key="1">
    <citation type="submission" date="2021-07" db="EMBL/GenBank/DDBJ databases">
        <title>Actinomadura sp. PM05-2 isolated from lichen.</title>
        <authorList>
            <person name="Somphong A."/>
            <person name="Phongsopitanun W."/>
            <person name="Tanasupawat S."/>
            <person name="Peongsungnone V."/>
        </authorList>
    </citation>
    <scope>NUCLEOTIDE SEQUENCE [LARGE SCALE GENOMIC DNA]</scope>
    <source>
        <strain evidence="3 4">PM05-2</strain>
    </source>
</reference>
<protein>
    <submittedName>
        <fullName evidence="3">DUF397 domain-containing protein</fullName>
    </submittedName>
</protein>